<feature type="domain" description="4Fe-4S ferredoxin-type" evidence="6">
    <location>
        <begin position="184"/>
        <end position="213"/>
    </location>
</feature>
<keyword evidence="2" id="KW-0004">4Fe-4S</keyword>
<evidence type="ECO:0000313" key="8">
    <source>
        <dbReference type="Proteomes" id="UP001198163"/>
    </source>
</evidence>
<dbReference type="Pfam" id="PF13237">
    <property type="entry name" value="Fer4_10"/>
    <property type="match status" value="1"/>
</dbReference>
<dbReference type="InterPro" id="IPR050572">
    <property type="entry name" value="Fe-S_Ferredoxin"/>
</dbReference>
<dbReference type="Proteomes" id="UP001198163">
    <property type="component" value="Unassembled WGS sequence"/>
</dbReference>
<keyword evidence="5" id="KW-0411">Iron-sulfur</keyword>
<dbReference type="InterPro" id="IPR017900">
    <property type="entry name" value="4Fe4S_Fe_S_CS"/>
</dbReference>
<dbReference type="GO" id="GO:0046872">
    <property type="term" value="F:metal ion binding"/>
    <property type="evidence" value="ECO:0007669"/>
    <property type="project" value="UniProtKB-KW"/>
</dbReference>
<name>A0AAE3JJ50_9SPIR</name>
<dbReference type="PROSITE" id="PS00201">
    <property type="entry name" value="FLAVODOXIN"/>
    <property type="match status" value="1"/>
</dbReference>
<dbReference type="RefSeq" id="WP_230753326.1">
    <property type="nucleotide sequence ID" value="NZ_JAINWA010000001.1"/>
</dbReference>
<feature type="domain" description="4Fe-4S ferredoxin-type" evidence="6">
    <location>
        <begin position="214"/>
        <end position="243"/>
    </location>
</feature>
<evidence type="ECO:0000256" key="3">
    <source>
        <dbReference type="ARBA" id="ARBA00022723"/>
    </source>
</evidence>
<dbReference type="AlphaFoldDB" id="A0AAE3JJ50"/>
<dbReference type="PROSITE" id="PS00198">
    <property type="entry name" value="4FE4S_FER_1"/>
    <property type="match status" value="2"/>
</dbReference>
<organism evidence="7 8">
    <name type="scientific">Teretinema zuelzerae</name>
    <dbReference type="NCBI Taxonomy" id="156"/>
    <lineage>
        <taxon>Bacteria</taxon>
        <taxon>Pseudomonadati</taxon>
        <taxon>Spirochaetota</taxon>
        <taxon>Spirochaetia</taxon>
        <taxon>Spirochaetales</taxon>
        <taxon>Treponemataceae</taxon>
        <taxon>Teretinema</taxon>
    </lineage>
</organism>
<dbReference type="GO" id="GO:0009055">
    <property type="term" value="F:electron transfer activity"/>
    <property type="evidence" value="ECO:0007669"/>
    <property type="project" value="InterPro"/>
</dbReference>
<dbReference type="SUPFAM" id="SSF54862">
    <property type="entry name" value="4Fe-4S ferredoxins"/>
    <property type="match status" value="1"/>
</dbReference>
<dbReference type="InterPro" id="IPR047964">
    <property type="entry name" value="EFR1-like"/>
</dbReference>
<dbReference type="Gene3D" id="3.40.50.360">
    <property type="match status" value="1"/>
</dbReference>
<dbReference type="GO" id="GO:0010181">
    <property type="term" value="F:FMN binding"/>
    <property type="evidence" value="ECO:0007669"/>
    <property type="project" value="InterPro"/>
</dbReference>
<evidence type="ECO:0000256" key="1">
    <source>
        <dbReference type="ARBA" id="ARBA00001917"/>
    </source>
</evidence>
<accession>A0AAE3JJ50</accession>
<dbReference type="PANTHER" id="PTHR43687:SF1">
    <property type="entry name" value="FERREDOXIN III"/>
    <property type="match status" value="1"/>
</dbReference>
<evidence type="ECO:0000259" key="6">
    <source>
        <dbReference type="PROSITE" id="PS51379"/>
    </source>
</evidence>
<dbReference type="PROSITE" id="PS51379">
    <property type="entry name" value="4FE4S_FER_2"/>
    <property type="match status" value="2"/>
</dbReference>
<keyword evidence="3" id="KW-0479">Metal-binding</keyword>
<evidence type="ECO:0000256" key="5">
    <source>
        <dbReference type="ARBA" id="ARBA00023014"/>
    </source>
</evidence>
<keyword evidence="4" id="KW-0408">Iron</keyword>
<protein>
    <submittedName>
        <fullName evidence="7">EFR1 family ferrodoxin</fullName>
    </submittedName>
</protein>
<dbReference type="GO" id="GO:0051539">
    <property type="term" value="F:4 iron, 4 sulfur cluster binding"/>
    <property type="evidence" value="ECO:0007669"/>
    <property type="project" value="UniProtKB-KW"/>
</dbReference>
<evidence type="ECO:0000256" key="2">
    <source>
        <dbReference type="ARBA" id="ARBA00022485"/>
    </source>
</evidence>
<dbReference type="SUPFAM" id="SSF52218">
    <property type="entry name" value="Flavoproteins"/>
    <property type="match status" value="1"/>
</dbReference>
<dbReference type="Gene3D" id="3.30.70.20">
    <property type="match status" value="1"/>
</dbReference>
<dbReference type="InterPro" id="IPR017896">
    <property type="entry name" value="4Fe4S_Fe-S-bd"/>
</dbReference>
<dbReference type="PANTHER" id="PTHR43687">
    <property type="entry name" value="ADENYLYLSULFATE REDUCTASE, BETA SUBUNIT"/>
    <property type="match status" value="1"/>
</dbReference>
<keyword evidence="8" id="KW-1185">Reference proteome</keyword>
<comment type="cofactor">
    <cofactor evidence="1">
        <name>FMN</name>
        <dbReference type="ChEBI" id="CHEBI:58210"/>
    </cofactor>
</comment>
<reference evidence="7" key="1">
    <citation type="submission" date="2021-08" db="EMBL/GenBank/DDBJ databases">
        <title>Comparative analyses of Brucepasteria parasyntrophica and Teretinema zuelzerae.</title>
        <authorList>
            <person name="Song Y."/>
            <person name="Brune A."/>
        </authorList>
    </citation>
    <scope>NUCLEOTIDE SEQUENCE</scope>
    <source>
        <strain evidence="7">DSM 1903</strain>
    </source>
</reference>
<dbReference type="InterPro" id="IPR001226">
    <property type="entry name" value="Flavodoxin_CS"/>
</dbReference>
<evidence type="ECO:0000313" key="7">
    <source>
        <dbReference type="EMBL" id="MCD1653830.1"/>
    </source>
</evidence>
<dbReference type="EMBL" id="JAINWA010000001">
    <property type="protein sequence ID" value="MCD1653830.1"/>
    <property type="molecule type" value="Genomic_DNA"/>
</dbReference>
<evidence type="ECO:0000256" key="4">
    <source>
        <dbReference type="ARBA" id="ARBA00023004"/>
    </source>
</evidence>
<dbReference type="NCBIfam" id="NF038196">
    <property type="entry name" value="ferrodoxin_EFR1"/>
    <property type="match status" value="1"/>
</dbReference>
<comment type="caution">
    <text evidence="7">The sequence shown here is derived from an EMBL/GenBank/DDBJ whole genome shotgun (WGS) entry which is preliminary data.</text>
</comment>
<gene>
    <name evidence="7" type="ORF">K7J14_03835</name>
</gene>
<sequence length="266" mass="29216">MKTELFYFTGTGNTLFIAKTLAARLEEAGEEVWLVPIAKTVNDAEYASGAERIGVLFPVYFLDIPEIVVSFMNRLKAPSVQYFFAAGNCGQDDWGVAKKTRAVAKKNGIELDAYFRFLLPDNSVIFPTEPGRYESMFETAEIGIARMAERIAANGRDFESNGTIPMWALRETMKAVSFSVLGFKRLSSDPRTCTGCGLCAKACPVGNIVMEGNAPRWMDRSACASCFACLHVCPKESITFSGQKKKSGFQYRNPVISTGELIGSRG</sequence>
<proteinExistence type="predicted"/>
<dbReference type="InterPro" id="IPR029039">
    <property type="entry name" value="Flavoprotein-like_sf"/>
</dbReference>